<dbReference type="GO" id="GO:0003700">
    <property type="term" value="F:DNA-binding transcription factor activity"/>
    <property type="evidence" value="ECO:0007669"/>
    <property type="project" value="TreeGrafter"/>
</dbReference>
<dbReference type="InterPro" id="IPR046831">
    <property type="entry name" value="Calmodulin_bind_N"/>
</dbReference>
<dbReference type="Pfam" id="PF20451">
    <property type="entry name" value="Calmod_bind_M"/>
    <property type="match status" value="1"/>
</dbReference>
<feature type="domain" description="Calmodulin binding protein central" evidence="4">
    <location>
        <begin position="297"/>
        <end position="358"/>
    </location>
</feature>
<proteinExistence type="predicted"/>
<evidence type="ECO:0008006" key="7">
    <source>
        <dbReference type="Google" id="ProtNLM"/>
    </source>
</evidence>
<evidence type="ECO:0000256" key="2">
    <source>
        <dbReference type="SAM" id="Phobius"/>
    </source>
</evidence>
<sequence>MAGQVPHAISPLAHIPYFSLFPILHLPPLSLYIYSIRSRDCKQYKEFFFYLFSAGGFCCRALLLFMTMNSGKEIGSVIRKAVKREMQRGTEGGTERVVERVMKRLIPTLSTPADSNVNPRTSLDHQIKKSEQVDFQLQFTNKLPDTIYTKDKIRDASDESVQIKLIDAFSRKTINVGHYSSLEIEIVVLDGDFGYEGNENWTEQEFNAKIVCQREGKGPLVKGKQKLMLTDGVGTIQDLSFSDNSSWIKCKKFRLGARVLQSTSNMGQVRIKGAITEAFTVRDQRSKTNKKHDLPSLDDEVWHLKKVKKDGKFHTRLIDNNIHRIRDFKQMYKTNPDQLKLILKDCTESDWEMIVNNASCVVDDHEKLNAYSNPLISPTTGHLLRPFQSPDQGSGGMQNNDSNRASSSSHVNVQLTLSNDNQHSRWNSSQLNELKLFH</sequence>
<keyword evidence="2" id="KW-0472">Membrane</keyword>
<keyword evidence="2" id="KW-1133">Transmembrane helix</keyword>
<feature type="transmembrane region" description="Helical" evidence="2">
    <location>
        <begin position="15"/>
        <end position="35"/>
    </location>
</feature>
<evidence type="ECO:0000313" key="5">
    <source>
        <dbReference type="EMBL" id="KAK3179959.1"/>
    </source>
</evidence>
<dbReference type="PANTHER" id="PTHR31713">
    <property type="entry name" value="OS02G0177800 PROTEIN"/>
    <property type="match status" value="1"/>
</dbReference>
<keyword evidence="2" id="KW-0812">Transmembrane</keyword>
<dbReference type="Proteomes" id="UP001281410">
    <property type="component" value="Unassembled WGS sequence"/>
</dbReference>
<dbReference type="GO" id="GO:0005516">
    <property type="term" value="F:calmodulin binding"/>
    <property type="evidence" value="ECO:0007669"/>
    <property type="project" value="InterPro"/>
</dbReference>
<evidence type="ECO:0000256" key="1">
    <source>
        <dbReference type="SAM" id="MobiDB-lite"/>
    </source>
</evidence>
<dbReference type="EMBL" id="JANJYJ010000158">
    <property type="protein sequence ID" value="KAK3179959.1"/>
    <property type="molecule type" value="Genomic_DNA"/>
</dbReference>
<accession>A0AAE0DRW2</accession>
<evidence type="ECO:0000313" key="6">
    <source>
        <dbReference type="Proteomes" id="UP001281410"/>
    </source>
</evidence>
<feature type="compositionally biased region" description="Polar residues" evidence="1">
    <location>
        <begin position="389"/>
        <end position="411"/>
    </location>
</feature>
<feature type="domain" description="Calmodulin binding protein-like N-terminal" evidence="3">
    <location>
        <begin position="135"/>
        <end position="284"/>
    </location>
</feature>
<evidence type="ECO:0000259" key="4">
    <source>
        <dbReference type="Pfam" id="PF20451"/>
    </source>
</evidence>
<organism evidence="5 6">
    <name type="scientific">Dipteronia sinensis</name>
    <dbReference type="NCBI Taxonomy" id="43782"/>
    <lineage>
        <taxon>Eukaryota</taxon>
        <taxon>Viridiplantae</taxon>
        <taxon>Streptophyta</taxon>
        <taxon>Embryophyta</taxon>
        <taxon>Tracheophyta</taxon>
        <taxon>Spermatophyta</taxon>
        <taxon>Magnoliopsida</taxon>
        <taxon>eudicotyledons</taxon>
        <taxon>Gunneridae</taxon>
        <taxon>Pentapetalae</taxon>
        <taxon>rosids</taxon>
        <taxon>malvids</taxon>
        <taxon>Sapindales</taxon>
        <taxon>Sapindaceae</taxon>
        <taxon>Hippocastanoideae</taxon>
        <taxon>Acereae</taxon>
        <taxon>Dipteronia</taxon>
    </lineage>
</organism>
<keyword evidence="6" id="KW-1185">Reference proteome</keyword>
<protein>
    <recommendedName>
        <fullName evidence="7">Calmodulin-binding protein</fullName>
    </recommendedName>
</protein>
<feature type="region of interest" description="Disordered" evidence="1">
    <location>
        <begin position="380"/>
        <end position="411"/>
    </location>
</feature>
<dbReference type="PANTHER" id="PTHR31713:SF43">
    <property type="entry name" value="CALMODULIN-BINDING PROTEIN 60 G"/>
    <property type="match status" value="1"/>
</dbReference>
<name>A0AAE0DRW2_9ROSI</name>
<gene>
    <name evidence="5" type="ORF">Dsin_032840</name>
</gene>
<reference evidence="5" key="1">
    <citation type="journal article" date="2023" name="Plant J.">
        <title>Genome sequences and population genomics provide insights into the demographic history, inbreeding, and mutation load of two 'living fossil' tree species of Dipteronia.</title>
        <authorList>
            <person name="Feng Y."/>
            <person name="Comes H.P."/>
            <person name="Chen J."/>
            <person name="Zhu S."/>
            <person name="Lu R."/>
            <person name="Zhang X."/>
            <person name="Li P."/>
            <person name="Qiu J."/>
            <person name="Olsen K.M."/>
            <person name="Qiu Y."/>
        </authorList>
    </citation>
    <scope>NUCLEOTIDE SEQUENCE</scope>
    <source>
        <strain evidence="5">NBL</strain>
    </source>
</reference>
<dbReference type="AlphaFoldDB" id="A0AAE0DRW2"/>
<comment type="caution">
    <text evidence="5">The sequence shown here is derived from an EMBL/GenBank/DDBJ whole genome shotgun (WGS) entry which is preliminary data.</text>
</comment>
<evidence type="ECO:0000259" key="3">
    <source>
        <dbReference type="Pfam" id="PF07887"/>
    </source>
</evidence>
<feature type="transmembrane region" description="Helical" evidence="2">
    <location>
        <begin position="47"/>
        <end position="68"/>
    </location>
</feature>
<dbReference type="GO" id="GO:0043565">
    <property type="term" value="F:sequence-specific DNA binding"/>
    <property type="evidence" value="ECO:0007669"/>
    <property type="project" value="TreeGrafter"/>
</dbReference>
<dbReference type="InterPro" id="IPR046830">
    <property type="entry name" value="Calmod_bind_M"/>
</dbReference>
<dbReference type="Pfam" id="PF07887">
    <property type="entry name" value="Calmodulin_bind"/>
    <property type="match status" value="1"/>
</dbReference>
<dbReference type="GO" id="GO:0080142">
    <property type="term" value="P:regulation of salicylic acid biosynthetic process"/>
    <property type="evidence" value="ECO:0007669"/>
    <property type="project" value="TreeGrafter"/>
</dbReference>
<dbReference type="GO" id="GO:0005634">
    <property type="term" value="C:nucleus"/>
    <property type="evidence" value="ECO:0007669"/>
    <property type="project" value="TreeGrafter"/>
</dbReference>
<dbReference type="InterPro" id="IPR012416">
    <property type="entry name" value="CBP60"/>
</dbReference>